<dbReference type="Gene3D" id="3.10.450.50">
    <property type="match status" value="1"/>
</dbReference>
<accession>A0A518G497</accession>
<sequence>MTRVKESGDCKHSPKNRFVQNIAIVIETGKVSVTGVGENTVWRQAGGQEIVGEDAIHAAMKHVAAPKTVTVDHAITHGKVGATNGVTVMANGRKRRFCYVVEFTSTKGDKVASIQSY</sequence>
<dbReference type="AlphaFoldDB" id="A0A518G497"/>
<evidence type="ECO:0000313" key="1">
    <source>
        <dbReference type="EMBL" id="QDV23417.1"/>
    </source>
</evidence>
<name>A0A518G497_9BACT</name>
<organism evidence="1 2">
    <name type="scientific">Aureliella helgolandensis</name>
    <dbReference type="NCBI Taxonomy" id="2527968"/>
    <lineage>
        <taxon>Bacteria</taxon>
        <taxon>Pseudomonadati</taxon>
        <taxon>Planctomycetota</taxon>
        <taxon>Planctomycetia</taxon>
        <taxon>Pirellulales</taxon>
        <taxon>Pirellulaceae</taxon>
        <taxon>Aureliella</taxon>
    </lineage>
</organism>
<evidence type="ECO:0000313" key="2">
    <source>
        <dbReference type="Proteomes" id="UP000318017"/>
    </source>
</evidence>
<dbReference type="Proteomes" id="UP000318017">
    <property type="component" value="Chromosome"/>
</dbReference>
<protein>
    <submittedName>
        <fullName evidence="1">Uncharacterized protein</fullName>
    </submittedName>
</protein>
<reference evidence="1 2" key="1">
    <citation type="submission" date="2019-02" db="EMBL/GenBank/DDBJ databases">
        <title>Deep-cultivation of Planctomycetes and their phenomic and genomic characterization uncovers novel biology.</title>
        <authorList>
            <person name="Wiegand S."/>
            <person name="Jogler M."/>
            <person name="Boedeker C."/>
            <person name="Pinto D."/>
            <person name="Vollmers J."/>
            <person name="Rivas-Marin E."/>
            <person name="Kohn T."/>
            <person name="Peeters S.H."/>
            <person name="Heuer A."/>
            <person name="Rast P."/>
            <person name="Oberbeckmann S."/>
            <person name="Bunk B."/>
            <person name="Jeske O."/>
            <person name="Meyerdierks A."/>
            <person name="Storesund J.E."/>
            <person name="Kallscheuer N."/>
            <person name="Luecker S."/>
            <person name="Lage O.M."/>
            <person name="Pohl T."/>
            <person name="Merkel B.J."/>
            <person name="Hornburger P."/>
            <person name="Mueller R.-W."/>
            <person name="Bruemmer F."/>
            <person name="Labrenz M."/>
            <person name="Spormann A.M."/>
            <person name="Op den Camp H."/>
            <person name="Overmann J."/>
            <person name="Amann R."/>
            <person name="Jetten M.S.M."/>
            <person name="Mascher T."/>
            <person name="Medema M.H."/>
            <person name="Devos D.P."/>
            <person name="Kaster A.-K."/>
            <person name="Ovreas L."/>
            <person name="Rohde M."/>
            <person name="Galperin M.Y."/>
            <person name="Jogler C."/>
        </authorList>
    </citation>
    <scope>NUCLEOTIDE SEQUENCE [LARGE SCALE GENOMIC DNA]</scope>
    <source>
        <strain evidence="1 2">Q31a</strain>
    </source>
</reference>
<dbReference type="OrthoDB" id="6692273at2"/>
<keyword evidence="2" id="KW-1185">Reference proteome</keyword>
<dbReference type="KEGG" id="ahel:Q31a_17150"/>
<dbReference type="RefSeq" id="WP_145076345.1">
    <property type="nucleotide sequence ID" value="NZ_CP036298.1"/>
</dbReference>
<gene>
    <name evidence="1" type="ORF">Q31a_17150</name>
</gene>
<dbReference type="EMBL" id="CP036298">
    <property type="protein sequence ID" value="QDV23417.1"/>
    <property type="molecule type" value="Genomic_DNA"/>
</dbReference>
<proteinExistence type="predicted"/>